<evidence type="ECO:0000313" key="2">
    <source>
        <dbReference type="EMBL" id="NTS32250.1"/>
    </source>
</evidence>
<evidence type="ECO:0008006" key="4">
    <source>
        <dbReference type="Google" id="ProtNLM"/>
    </source>
</evidence>
<evidence type="ECO:0000256" key="1">
    <source>
        <dbReference type="SAM" id="SignalP"/>
    </source>
</evidence>
<dbReference type="RefSeq" id="WP_162737243.1">
    <property type="nucleotide sequence ID" value="NZ_JABUMX010000003.1"/>
</dbReference>
<keyword evidence="1" id="KW-0732">Signal</keyword>
<organism evidence="2 3">
    <name type="scientific">Phyllobacterium pellucidum</name>
    <dbReference type="NCBI Taxonomy" id="2740464"/>
    <lineage>
        <taxon>Bacteria</taxon>
        <taxon>Pseudomonadati</taxon>
        <taxon>Pseudomonadota</taxon>
        <taxon>Alphaproteobacteria</taxon>
        <taxon>Hyphomicrobiales</taxon>
        <taxon>Phyllobacteriaceae</taxon>
        <taxon>Phyllobacterium</taxon>
    </lineage>
</organism>
<evidence type="ECO:0000313" key="3">
    <source>
        <dbReference type="Proteomes" id="UP000550508"/>
    </source>
</evidence>
<reference evidence="2 3" key="1">
    <citation type="submission" date="2020-05" db="EMBL/GenBank/DDBJ databases">
        <authorList>
            <person name="Kim M.K."/>
        </authorList>
    </citation>
    <scope>NUCLEOTIDE SEQUENCE [LARGE SCALE GENOMIC DNA]</scope>
    <source>
        <strain evidence="2 3">BT25</strain>
    </source>
</reference>
<gene>
    <name evidence="2" type="ORF">HQ945_13385</name>
</gene>
<proteinExistence type="predicted"/>
<dbReference type="Proteomes" id="UP000550508">
    <property type="component" value="Unassembled WGS sequence"/>
</dbReference>
<feature type="chain" id="PRO_5032446582" description="Type IV secretion system protein VirB7" evidence="1">
    <location>
        <begin position="23"/>
        <end position="52"/>
    </location>
</feature>
<dbReference type="AlphaFoldDB" id="A0A849VWB0"/>
<dbReference type="PROSITE" id="PS51257">
    <property type="entry name" value="PROKAR_LIPOPROTEIN"/>
    <property type="match status" value="1"/>
</dbReference>
<sequence length="52" mass="5726">MIRLTMLLALTLIGLSGCTSSANVSPLRFCDRPTDINARVFTNCTPRVDDRV</sequence>
<protein>
    <recommendedName>
        <fullName evidence="4">Type IV secretion system protein VirB7</fullName>
    </recommendedName>
</protein>
<name>A0A849VWB0_9HYPH</name>
<accession>A0A849VWB0</accession>
<feature type="signal peptide" evidence="1">
    <location>
        <begin position="1"/>
        <end position="22"/>
    </location>
</feature>
<keyword evidence="3" id="KW-1185">Reference proteome</keyword>
<comment type="caution">
    <text evidence="2">The sequence shown here is derived from an EMBL/GenBank/DDBJ whole genome shotgun (WGS) entry which is preliminary data.</text>
</comment>
<dbReference type="EMBL" id="JABUMX010000003">
    <property type="protein sequence ID" value="NTS32250.1"/>
    <property type="molecule type" value="Genomic_DNA"/>
</dbReference>